<dbReference type="Pfam" id="PF05296">
    <property type="entry name" value="TAS2R"/>
    <property type="match status" value="1"/>
</dbReference>
<comment type="similarity">
    <text evidence="2 11">Belongs to the G-protein coupled receptor T2R family.</text>
</comment>
<dbReference type="InParanoid" id="H3A3F0"/>
<keyword evidence="6 13" id="KW-1133">Transmembrane helix</keyword>
<evidence type="ECO:0000256" key="6">
    <source>
        <dbReference type="ARBA" id="ARBA00022989"/>
    </source>
</evidence>
<dbReference type="GO" id="GO:0016020">
    <property type="term" value="C:membrane"/>
    <property type="evidence" value="ECO:0007669"/>
    <property type="project" value="UniProtKB-SubCell"/>
</dbReference>
<evidence type="ECO:0000259" key="14">
    <source>
        <dbReference type="PROSITE" id="PS50262"/>
    </source>
</evidence>
<evidence type="ECO:0000256" key="2">
    <source>
        <dbReference type="ARBA" id="ARBA00007376"/>
    </source>
</evidence>
<evidence type="ECO:0000313" key="15">
    <source>
        <dbReference type="Ensembl" id="ENSLACP00000004171.1"/>
    </source>
</evidence>
<reference evidence="15" key="3">
    <citation type="submission" date="2025-09" db="UniProtKB">
        <authorList>
            <consortium name="Ensembl"/>
        </authorList>
    </citation>
    <scope>IDENTIFICATION</scope>
</reference>
<evidence type="ECO:0000256" key="9">
    <source>
        <dbReference type="ARBA" id="ARBA00023170"/>
    </source>
</evidence>
<organism evidence="15 16">
    <name type="scientific">Latimeria chalumnae</name>
    <name type="common">Coelacanth</name>
    <dbReference type="NCBI Taxonomy" id="7897"/>
    <lineage>
        <taxon>Eukaryota</taxon>
        <taxon>Metazoa</taxon>
        <taxon>Chordata</taxon>
        <taxon>Craniata</taxon>
        <taxon>Vertebrata</taxon>
        <taxon>Euteleostomi</taxon>
        <taxon>Coelacanthiformes</taxon>
        <taxon>Coelacanthidae</taxon>
        <taxon>Latimeria</taxon>
    </lineage>
</organism>
<evidence type="ECO:0000256" key="7">
    <source>
        <dbReference type="ARBA" id="ARBA00023040"/>
    </source>
</evidence>
<keyword evidence="7 12" id="KW-0297">G-protein coupled receptor</keyword>
<keyword evidence="9 12" id="KW-0675">Receptor</keyword>
<evidence type="ECO:0000256" key="5">
    <source>
        <dbReference type="ARBA" id="ARBA00022692"/>
    </source>
</evidence>
<feature type="transmembrane region" description="Helical" evidence="13">
    <location>
        <begin position="14"/>
        <end position="35"/>
    </location>
</feature>
<dbReference type="InterPro" id="IPR007960">
    <property type="entry name" value="TAS2R"/>
</dbReference>
<dbReference type="InterPro" id="IPR017452">
    <property type="entry name" value="GPCR_Rhodpsn_7TM"/>
</dbReference>
<dbReference type="Gene3D" id="1.20.1070.10">
    <property type="entry name" value="Rhodopsin 7-helix transmembrane proteins"/>
    <property type="match status" value="1"/>
</dbReference>
<dbReference type="SUPFAM" id="SSF81321">
    <property type="entry name" value="Family A G protein-coupled receptor-like"/>
    <property type="match status" value="1"/>
</dbReference>
<dbReference type="Ensembl" id="ENSLACT00000004207.1">
    <property type="protein sequence ID" value="ENSLACP00000004171.1"/>
    <property type="gene ID" value="ENSLACG00000003709.1"/>
</dbReference>
<reference evidence="15" key="2">
    <citation type="submission" date="2025-08" db="UniProtKB">
        <authorList>
            <consortium name="Ensembl"/>
        </authorList>
    </citation>
    <scope>IDENTIFICATION</scope>
</reference>
<evidence type="ECO:0000256" key="4">
    <source>
        <dbReference type="ARBA" id="ARBA00022606"/>
    </source>
</evidence>
<keyword evidence="3 12" id="KW-0919">Taste</keyword>
<dbReference type="OMA" id="DFYNVFF"/>
<reference evidence="16" key="1">
    <citation type="submission" date="2011-08" db="EMBL/GenBank/DDBJ databases">
        <title>The draft genome of Latimeria chalumnae.</title>
        <authorList>
            <person name="Di Palma F."/>
            <person name="Alfoldi J."/>
            <person name="Johnson J."/>
            <person name="Berlin A."/>
            <person name="Gnerre S."/>
            <person name="Jaffe D."/>
            <person name="MacCallum I."/>
            <person name="Young S."/>
            <person name="Walker B.J."/>
            <person name="Lander E."/>
            <person name="Lindblad-Toh K."/>
        </authorList>
    </citation>
    <scope>NUCLEOTIDE SEQUENCE [LARGE SCALE GENOMIC DNA]</scope>
    <source>
        <strain evidence="16">Wild caught</strain>
    </source>
</reference>
<feature type="transmembrane region" description="Helical" evidence="13">
    <location>
        <begin position="137"/>
        <end position="157"/>
    </location>
</feature>
<gene>
    <name evidence="15" type="primary">LOC135357722</name>
</gene>
<proteinExistence type="inferred from homology"/>
<dbReference type="PANTHER" id="PTHR11394">
    <property type="entry name" value="TASTE RECEPTOR TYPE 2"/>
    <property type="match status" value="1"/>
</dbReference>
<evidence type="ECO:0000256" key="10">
    <source>
        <dbReference type="ARBA" id="ARBA00023224"/>
    </source>
</evidence>
<evidence type="ECO:0000256" key="8">
    <source>
        <dbReference type="ARBA" id="ARBA00023136"/>
    </source>
</evidence>
<keyword evidence="16" id="KW-1185">Reference proteome</keyword>
<feature type="transmembrane region" description="Helical" evidence="13">
    <location>
        <begin position="183"/>
        <end position="214"/>
    </location>
</feature>
<evidence type="ECO:0000256" key="12">
    <source>
        <dbReference type="RuleBase" id="RU004424"/>
    </source>
</evidence>
<dbReference type="AlphaFoldDB" id="H3A3F0"/>
<protein>
    <recommendedName>
        <fullName evidence="12">Taste receptor type 2</fullName>
    </recommendedName>
</protein>
<evidence type="ECO:0000256" key="3">
    <source>
        <dbReference type="ARBA" id="ARBA00022480"/>
    </source>
</evidence>
<keyword evidence="10 12" id="KW-0807">Transducer</keyword>
<feature type="transmembrane region" description="Helical" evidence="13">
    <location>
        <begin position="235"/>
        <end position="258"/>
    </location>
</feature>
<evidence type="ECO:0000256" key="1">
    <source>
        <dbReference type="ARBA" id="ARBA00004141"/>
    </source>
</evidence>
<evidence type="ECO:0000256" key="11">
    <source>
        <dbReference type="RuleBase" id="RU004423"/>
    </source>
</evidence>
<dbReference type="GO" id="GO:0004930">
    <property type="term" value="F:G protein-coupled receptor activity"/>
    <property type="evidence" value="ECO:0007669"/>
    <property type="project" value="UniProtKB-KW"/>
</dbReference>
<dbReference type="InterPro" id="IPR000276">
    <property type="entry name" value="GPCR_Rhodpsn"/>
</dbReference>
<dbReference type="HOGENOM" id="CLU_072337_0_0_1"/>
<dbReference type="PANTHER" id="PTHR11394:SF47">
    <property type="entry name" value="TASTE RECEPTOR TYPE 2 MEMBER 40"/>
    <property type="match status" value="1"/>
</dbReference>
<feature type="transmembrane region" description="Helical" evidence="13">
    <location>
        <begin position="55"/>
        <end position="76"/>
    </location>
</feature>
<keyword evidence="5 12" id="KW-0812">Transmembrane</keyword>
<dbReference type="PROSITE" id="PS50262">
    <property type="entry name" value="G_PROTEIN_RECEP_F1_2"/>
    <property type="match status" value="1"/>
</dbReference>
<accession>H3A3F0</accession>
<feature type="transmembrane region" description="Helical" evidence="13">
    <location>
        <begin position="96"/>
        <end position="117"/>
    </location>
</feature>
<keyword evidence="8 12" id="KW-0472">Membrane</keyword>
<dbReference type="PRINTS" id="PR00237">
    <property type="entry name" value="GPCRRHODOPSN"/>
</dbReference>
<dbReference type="GO" id="GO:0033038">
    <property type="term" value="F:bitter taste receptor activity"/>
    <property type="evidence" value="ECO:0007669"/>
    <property type="project" value="InterPro"/>
</dbReference>
<comment type="subcellular location">
    <subcellularLocation>
        <location evidence="1 12">Membrane</location>
        <topology evidence="1 12">Multi-pass membrane protein</topology>
    </subcellularLocation>
</comment>
<dbReference type="eggNOG" id="ENOG502S2SI">
    <property type="taxonomic scope" value="Eukaryota"/>
</dbReference>
<feature type="domain" description="G-protein coupled receptors family 1 profile" evidence="14">
    <location>
        <begin position="31"/>
        <end position="290"/>
    </location>
</feature>
<dbReference type="EMBL" id="AFYH01257168">
    <property type="status" value="NOT_ANNOTATED_CDS"/>
    <property type="molecule type" value="Genomic_DNA"/>
</dbReference>
<feature type="transmembrane region" description="Helical" evidence="13">
    <location>
        <begin position="270"/>
        <end position="294"/>
    </location>
</feature>
<dbReference type="Proteomes" id="UP000008672">
    <property type="component" value="Unassembled WGS sequence"/>
</dbReference>
<evidence type="ECO:0000256" key="13">
    <source>
        <dbReference type="SAM" id="Phobius"/>
    </source>
</evidence>
<keyword evidence="4 12" id="KW-0716">Sensory transduction</keyword>
<name>H3A3F0_LATCH</name>
<dbReference type="GeneTree" id="ENSGT01150000286961"/>
<evidence type="ECO:0000313" key="16">
    <source>
        <dbReference type="Proteomes" id="UP000008672"/>
    </source>
</evidence>
<sequence>LVNCYKKKMVTVDIILQLATILFVIVIGILGNLFIVIINFQEFRRTGALQPSEQIVSCIAVSNILVVVVLAIWFIIFLLEVCTYLGPHIYKVTDFLIVFFSKAGYWFTAWLCFFYCVKIVKVNWRIFMKLKQGISSLVSFLLIATTVCSFGVAYPVIDTIRTLNTTNIIGECKDYYILKHEYLVGYIIFLSFIASLLPLALMLLSSLGIVIFLFKHSTNMTKSSNTSSGSRSEGPIAVVKMLISLIILYLVSVISVLVTNHVASIIESDMVVIIASSSCVFSAGSSVILIVGTVKLRQAFLKIFCSAGQCYNKCTG</sequence>